<keyword evidence="3" id="KW-0808">Transferase</keyword>
<dbReference type="GO" id="GO:0019150">
    <property type="term" value="F:D-ribulokinase activity"/>
    <property type="evidence" value="ECO:0007669"/>
    <property type="project" value="TreeGrafter"/>
</dbReference>
<evidence type="ECO:0000313" key="10">
    <source>
        <dbReference type="Proteomes" id="UP000636479"/>
    </source>
</evidence>
<evidence type="ECO:0000256" key="5">
    <source>
        <dbReference type="ARBA" id="ARBA00022980"/>
    </source>
</evidence>
<dbReference type="GO" id="GO:0005840">
    <property type="term" value="C:ribosome"/>
    <property type="evidence" value="ECO:0007669"/>
    <property type="project" value="UniProtKB-KW"/>
</dbReference>
<dbReference type="GO" id="GO:1990904">
    <property type="term" value="C:ribonucleoprotein complex"/>
    <property type="evidence" value="ECO:0007669"/>
    <property type="project" value="UniProtKB-KW"/>
</dbReference>
<evidence type="ECO:0000256" key="2">
    <source>
        <dbReference type="ARBA" id="ARBA00009156"/>
    </source>
</evidence>
<evidence type="ECO:0000259" key="8">
    <source>
        <dbReference type="Pfam" id="PF13417"/>
    </source>
</evidence>
<dbReference type="Gene3D" id="3.30.63.20">
    <property type="match status" value="1"/>
</dbReference>
<keyword evidence="6" id="KW-0687">Ribonucleoprotein</keyword>
<evidence type="ECO:0000259" key="7">
    <source>
        <dbReference type="Pfam" id="PF02782"/>
    </source>
</evidence>
<reference evidence="9" key="1">
    <citation type="submission" date="2020-05" db="EMBL/GenBank/DDBJ databases">
        <title>Mycena genomes resolve the evolution of fungal bioluminescence.</title>
        <authorList>
            <person name="Tsai I.J."/>
        </authorList>
    </citation>
    <scope>NUCLEOTIDE SEQUENCE</scope>
    <source>
        <strain evidence="9">171206Taipei</strain>
    </source>
</reference>
<dbReference type="PANTHER" id="PTHR43435">
    <property type="entry name" value="RIBULOKINASE"/>
    <property type="match status" value="1"/>
</dbReference>
<name>A0A8H6SLJ0_9AGAR</name>
<accession>A0A8H6SLJ0</accession>
<dbReference type="Gene3D" id="1.20.1050.10">
    <property type="match status" value="1"/>
</dbReference>
<dbReference type="InterPro" id="IPR004045">
    <property type="entry name" value="Glutathione_S-Trfase_N"/>
</dbReference>
<sequence>MNSPHNSVLLYGYSASPFAIKIQNVLVLKKIPYDRVNVPNTLPRPEITELLGIGYRKIPLCAIGNDVYCDTSLIASALDRRFPASQGFGTLFPPRKRGGTADTGLIKALSKHWVDNVVFPLAPALLPWERFPKAFVDDRSALASSTINVAGILASREKTISALASHLFNSLLSKNNSWMAENGYLTQSSPSLADISVHFVFGWARSLPNGQKLFGSFPRSLKWLDSVNAYLEELKAGLPVPQKIPASDAASRILSAEFEPLDVVGFDTLEATRLGLKLGMQVALSPEDNGRNYPTVGKLVALNREEFAKAKAAATSQGKAAKKKKWSKGKVKDKAQHAVVLDKATYDRIMKEVPTFRFISQSILIERLKINGSLARVAIRHLEKEGTIKRIVHHASQLVYSIDVGTGSARAALISATGDVAASATVHTLTWRDSEDHRIFEQSTTNIWNAIASATKQCLSTSNIPPEAVKGIGFDATCSLAVADFNGTPLQVTKGSDLGLPGERNIILWADHRAEKQADIINASGSVVLDYVGGTMSLEMEIPKILWLKQHMDGNRFSSCQFFDLPDFLTYLATSSRTRSCCSLTCKCSFLPSASGWDASFFTKIGLEELIQDGAYPQLGGAHKDVLTAGLAVGSGLSKKAAEELGLCEGTPVGSGVIDAYAGWLGTVAVSVEGDHKPTLSDSQHRLAAVAGTSTCHLIQSPEGVFVNGVWGPYKDALFRGWWMNEGGQSSTGQLIDFVLTTHPAYNTLVETAKEQQKNIYAILIETLERMRIEEGAETLTELTKDMHLYPDFHGNRSPLADPRMRGALSGLVLSSSLTDLARRYYLALQAIALQTRHIIDTLESAGHNVQLIALSGGQAVNAALVSLLANTCAKGVVLPPRGAEGGAVVRGAAMLGRFAAEAGDTAKAMTEETQGNVLWEIMVDMTPSGTLVAPNASQKEDRLLKAKYKIFLETIEIQRRWRQEMEEAAK</sequence>
<dbReference type="AlphaFoldDB" id="A0A8H6SLJ0"/>
<dbReference type="InterPro" id="IPR006003">
    <property type="entry name" value="FGGY_RbtK-like"/>
</dbReference>
<dbReference type="Gene3D" id="3.30.420.40">
    <property type="match status" value="1"/>
</dbReference>
<comment type="similarity">
    <text evidence="1">Belongs to the eukaryotic ribosomal protein eS25 family.</text>
</comment>
<keyword evidence="5" id="KW-0689">Ribosomal protein</keyword>
<gene>
    <name evidence="9" type="ORF">MIND_00728100</name>
</gene>
<dbReference type="NCBIfam" id="TIGR01315">
    <property type="entry name" value="5C_CHO_kinase"/>
    <property type="match status" value="1"/>
</dbReference>
<dbReference type="InterPro" id="IPR018485">
    <property type="entry name" value="FGGY_C"/>
</dbReference>
<dbReference type="Gene3D" id="3.40.30.110">
    <property type="match status" value="1"/>
</dbReference>
<evidence type="ECO:0000256" key="4">
    <source>
        <dbReference type="ARBA" id="ARBA00022777"/>
    </source>
</evidence>
<dbReference type="GO" id="GO:0005737">
    <property type="term" value="C:cytoplasm"/>
    <property type="evidence" value="ECO:0007669"/>
    <property type="project" value="TreeGrafter"/>
</dbReference>
<dbReference type="EMBL" id="JACAZF010000006">
    <property type="protein sequence ID" value="KAF7301626.1"/>
    <property type="molecule type" value="Genomic_DNA"/>
</dbReference>
<keyword evidence="4" id="KW-0418">Kinase</keyword>
<dbReference type="OrthoDB" id="203824at2759"/>
<dbReference type="FunFam" id="3.30.63.20:FF:000001">
    <property type="entry name" value="40S ribosomal protein S25"/>
    <property type="match status" value="1"/>
</dbReference>
<dbReference type="Gene3D" id="1.20.58.2240">
    <property type="match status" value="1"/>
</dbReference>
<evidence type="ECO:0000313" key="9">
    <source>
        <dbReference type="EMBL" id="KAF7301626.1"/>
    </source>
</evidence>
<comment type="similarity">
    <text evidence="2">Belongs to the FGGY kinase family.</text>
</comment>
<dbReference type="GO" id="GO:0019321">
    <property type="term" value="P:pentose metabolic process"/>
    <property type="evidence" value="ECO:0007669"/>
    <property type="project" value="TreeGrafter"/>
</dbReference>
<dbReference type="SUPFAM" id="SSF53067">
    <property type="entry name" value="Actin-like ATPase domain"/>
    <property type="match status" value="2"/>
</dbReference>
<feature type="domain" description="GST N-terminal" evidence="8">
    <location>
        <begin position="10"/>
        <end position="85"/>
    </location>
</feature>
<dbReference type="InterPro" id="IPR036282">
    <property type="entry name" value="Glutathione-S-Trfase_C_sf"/>
</dbReference>
<dbReference type="SUPFAM" id="SSF47616">
    <property type="entry name" value="GST C-terminal domain-like"/>
    <property type="match status" value="1"/>
</dbReference>
<evidence type="ECO:0000256" key="6">
    <source>
        <dbReference type="ARBA" id="ARBA00023274"/>
    </source>
</evidence>
<proteinExistence type="inferred from homology"/>
<dbReference type="InterPro" id="IPR036249">
    <property type="entry name" value="Thioredoxin-like_sf"/>
</dbReference>
<feature type="domain" description="Carbohydrate kinase FGGY C-terminal" evidence="7">
    <location>
        <begin position="687"/>
        <end position="900"/>
    </location>
</feature>
<dbReference type="GeneID" id="59346498"/>
<organism evidence="9 10">
    <name type="scientific">Mycena indigotica</name>
    <dbReference type="NCBI Taxonomy" id="2126181"/>
    <lineage>
        <taxon>Eukaryota</taxon>
        <taxon>Fungi</taxon>
        <taxon>Dikarya</taxon>
        <taxon>Basidiomycota</taxon>
        <taxon>Agaricomycotina</taxon>
        <taxon>Agaricomycetes</taxon>
        <taxon>Agaricomycetidae</taxon>
        <taxon>Agaricales</taxon>
        <taxon>Marasmiineae</taxon>
        <taxon>Mycenaceae</taxon>
        <taxon>Mycena</taxon>
    </lineage>
</organism>
<dbReference type="InterPro" id="IPR004977">
    <property type="entry name" value="Ribosomal_eS25"/>
</dbReference>
<keyword evidence="10" id="KW-1185">Reference proteome</keyword>
<dbReference type="CDD" id="cd07782">
    <property type="entry name" value="ASKHA_NBD_FGGY_D-RBK"/>
    <property type="match status" value="1"/>
</dbReference>
<evidence type="ECO:0000256" key="3">
    <source>
        <dbReference type="ARBA" id="ARBA00022679"/>
    </source>
</evidence>
<dbReference type="Pfam" id="PF02782">
    <property type="entry name" value="FGGY_C"/>
    <property type="match status" value="1"/>
</dbReference>
<dbReference type="Pfam" id="PF13417">
    <property type="entry name" value="GST_N_3"/>
    <property type="match status" value="1"/>
</dbReference>
<dbReference type="RefSeq" id="XP_037219626.1">
    <property type="nucleotide sequence ID" value="XM_037363982.1"/>
</dbReference>
<dbReference type="Pfam" id="PF03297">
    <property type="entry name" value="Ribosomal_S25"/>
    <property type="match status" value="1"/>
</dbReference>
<comment type="caution">
    <text evidence="9">The sequence shown here is derived from an EMBL/GenBank/DDBJ whole genome shotgun (WGS) entry which is preliminary data.</text>
</comment>
<dbReference type="InterPro" id="IPR043129">
    <property type="entry name" value="ATPase_NBD"/>
</dbReference>
<dbReference type="SUPFAM" id="SSF52833">
    <property type="entry name" value="Thioredoxin-like"/>
    <property type="match status" value="1"/>
</dbReference>
<protein>
    <submittedName>
        <fullName evidence="9">Uncharacterized protein</fullName>
    </submittedName>
</protein>
<dbReference type="Proteomes" id="UP000636479">
    <property type="component" value="Unassembled WGS sequence"/>
</dbReference>
<evidence type="ECO:0000256" key="1">
    <source>
        <dbReference type="ARBA" id="ARBA00009106"/>
    </source>
</evidence>
<dbReference type="PANTHER" id="PTHR43435:SF4">
    <property type="entry name" value="FGGY CARBOHYDRATE KINASE DOMAIN-CONTAINING PROTEIN"/>
    <property type="match status" value="1"/>
</dbReference>